<reference evidence="1" key="1">
    <citation type="submission" date="2022-04" db="EMBL/GenBank/DDBJ databases">
        <title>Genome of the entomopathogenic fungus Entomophthora muscae.</title>
        <authorList>
            <person name="Elya C."/>
            <person name="Lovett B.R."/>
            <person name="Lee E."/>
            <person name="Macias A.M."/>
            <person name="Hajek A.E."/>
            <person name="De Bivort B.L."/>
            <person name="Kasson M.T."/>
            <person name="De Fine Licht H.H."/>
            <person name="Stajich J.E."/>
        </authorList>
    </citation>
    <scope>NUCLEOTIDE SEQUENCE</scope>
    <source>
        <strain evidence="1">Berkeley</strain>
    </source>
</reference>
<evidence type="ECO:0000313" key="1">
    <source>
        <dbReference type="EMBL" id="KAJ9072760.1"/>
    </source>
</evidence>
<organism evidence="1 2">
    <name type="scientific">Entomophthora muscae</name>
    <dbReference type="NCBI Taxonomy" id="34485"/>
    <lineage>
        <taxon>Eukaryota</taxon>
        <taxon>Fungi</taxon>
        <taxon>Fungi incertae sedis</taxon>
        <taxon>Zoopagomycota</taxon>
        <taxon>Entomophthoromycotina</taxon>
        <taxon>Entomophthoromycetes</taxon>
        <taxon>Entomophthorales</taxon>
        <taxon>Entomophthoraceae</taxon>
        <taxon>Entomophthora</taxon>
    </lineage>
</organism>
<sequence>MTDRGREFIGTEFTRLLQDWYQPTEGLAPSEVQVYGGDACLVIGKVLEEVALMQAKYKLLTNHSPLLGNNISSKSVPGYDPGHTLGTGDQEPHISPDMMEDLPCLSSTLGTTFFTINLE</sequence>
<dbReference type="EMBL" id="QTSX02002967">
    <property type="protein sequence ID" value="KAJ9072760.1"/>
    <property type="molecule type" value="Genomic_DNA"/>
</dbReference>
<proteinExistence type="predicted"/>
<keyword evidence="2" id="KW-1185">Reference proteome</keyword>
<name>A0ACC2TDK5_9FUNG</name>
<comment type="caution">
    <text evidence="1">The sequence shown here is derived from an EMBL/GenBank/DDBJ whole genome shotgun (WGS) entry which is preliminary data.</text>
</comment>
<gene>
    <name evidence="1" type="ORF">DSO57_1023934</name>
</gene>
<protein>
    <submittedName>
        <fullName evidence="1">Uncharacterized protein</fullName>
    </submittedName>
</protein>
<accession>A0ACC2TDK5</accession>
<evidence type="ECO:0000313" key="2">
    <source>
        <dbReference type="Proteomes" id="UP001165960"/>
    </source>
</evidence>
<dbReference type="Proteomes" id="UP001165960">
    <property type="component" value="Unassembled WGS sequence"/>
</dbReference>